<feature type="region of interest" description="Disordered" evidence="1">
    <location>
        <begin position="1"/>
        <end position="23"/>
    </location>
</feature>
<evidence type="ECO:0000256" key="1">
    <source>
        <dbReference type="SAM" id="MobiDB-lite"/>
    </source>
</evidence>
<evidence type="ECO:0000313" key="4">
    <source>
        <dbReference type="Proteomes" id="UP000234545"/>
    </source>
</evidence>
<evidence type="ECO:0000259" key="2">
    <source>
        <dbReference type="PROSITE" id="PS50893"/>
    </source>
</evidence>
<feature type="region of interest" description="Disordered" evidence="1">
    <location>
        <begin position="271"/>
        <end position="315"/>
    </location>
</feature>
<dbReference type="Gene3D" id="3.40.50.300">
    <property type="entry name" value="P-loop containing nucleotide triphosphate hydrolases"/>
    <property type="match status" value="1"/>
</dbReference>
<feature type="domain" description="ABC transporter" evidence="2">
    <location>
        <begin position="31"/>
        <end position="256"/>
    </location>
</feature>
<evidence type="ECO:0000313" key="3">
    <source>
        <dbReference type="EMBL" id="PKY65675.1"/>
    </source>
</evidence>
<dbReference type="AlphaFoldDB" id="A0A2I1I3H4"/>
<feature type="region of interest" description="Disordered" evidence="1">
    <location>
        <begin position="328"/>
        <end position="517"/>
    </location>
</feature>
<protein>
    <recommendedName>
        <fullName evidence="2">ABC transporter domain-containing protein</fullName>
    </recommendedName>
</protein>
<feature type="compositionally biased region" description="Polar residues" evidence="1">
    <location>
        <begin position="497"/>
        <end position="517"/>
    </location>
</feature>
<organism evidence="3 4">
    <name type="scientific">Schaalia turicensis</name>
    <dbReference type="NCBI Taxonomy" id="131111"/>
    <lineage>
        <taxon>Bacteria</taxon>
        <taxon>Bacillati</taxon>
        <taxon>Actinomycetota</taxon>
        <taxon>Actinomycetes</taxon>
        <taxon>Actinomycetales</taxon>
        <taxon>Actinomycetaceae</taxon>
        <taxon>Schaalia</taxon>
    </lineage>
</organism>
<dbReference type="PANTHER" id="PTHR24220">
    <property type="entry name" value="IMPORT ATP-BINDING PROTEIN"/>
    <property type="match status" value="1"/>
</dbReference>
<dbReference type="Proteomes" id="UP000234545">
    <property type="component" value="Unassembled WGS sequence"/>
</dbReference>
<dbReference type="GO" id="GO:0016887">
    <property type="term" value="F:ATP hydrolysis activity"/>
    <property type="evidence" value="ECO:0007669"/>
    <property type="project" value="InterPro"/>
</dbReference>
<dbReference type="InterPro" id="IPR027417">
    <property type="entry name" value="P-loop_NTPase"/>
</dbReference>
<dbReference type="InterPro" id="IPR003439">
    <property type="entry name" value="ABC_transporter-like_ATP-bd"/>
</dbReference>
<feature type="compositionally biased region" description="Acidic residues" evidence="1">
    <location>
        <begin position="364"/>
        <end position="389"/>
    </location>
</feature>
<dbReference type="SUPFAM" id="SSF52540">
    <property type="entry name" value="P-loop containing nucleoside triphosphate hydrolases"/>
    <property type="match status" value="1"/>
</dbReference>
<feature type="compositionally biased region" description="Acidic residues" evidence="1">
    <location>
        <begin position="343"/>
        <end position="357"/>
    </location>
</feature>
<dbReference type="GO" id="GO:0005886">
    <property type="term" value="C:plasma membrane"/>
    <property type="evidence" value="ECO:0007669"/>
    <property type="project" value="TreeGrafter"/>
</dbReference>
<dbReference type="GO" id="GO:0005524">
    <property type="term" value="F:ATP binding"/>
    <property type="evidence" value="ECO:0007669"/>
    <property type="project" value="InterPro"/>
</dbReference>
<accession>A0A2I1I3H4</accession>
<dbReference type="PANTHER" id="PTHR24220:SF86">
    <property type="entry name" value="ABC TRANSPORTER ABCH.1"/>
    <property type="match status" value="1"/>
</dbReference>
<dbReference type="RefSeq" id="WP_101628713.1">
    <property type="nucleotide sequence ID" value="NZ_PKKJ01000018.1"/>
</dbReference>
<comment type="caution">
    <text evidence="3">The sequence shown here is derived from an EMBL/GenBank/DDBJ whole genome shotgun (WGS) entry which is preliminary data.</text>
</comment>
<dbReference type="OrthoDB" id="3251857at2"/>
<feature type="compositionally biased region" description="Low complexity" evidence="1">
    <location>
        <begin position="301"/>
        <end position="310"/>
    </location>
</feature>
<reference evidence="3 4" key="1">
    <citation type="submission" date="2017-12" db="EMBL/GenBank/DDBJ databases">
        <title>Phylogenetic diversity of female urinary microbiome.</title>
        <authorList>
            <person name="Thomas-White K."/>
            <person name="Wolfe A.J."/>
        </authorList>
    </citation>
    <scope>NUCLEOTIDE SEQUENCE [LARGE SCALE GENOMIC DNA]</scope>
    <source>
        <strain evidence="3 4">UMB0250</strain>
    </source>
</reference>
<feature type="compositionally biased region" description="Basic residues" evidence="1">
    <location>
        <begin position="10"/>
        <end position="21"/>
    </location>
</feature>
<name>A0A2I1I3H4_9ACTO</name>
<feature type="compositionally biased region" description="Basic and acidic residues" evidence="1">
    <location>
        <begin position="457"/>
        <end position="469"/>
    </location>
</feature>
<dbReference type="PROSITE" id="PS50893">
    <property type="entry name" value="ABC_TRANSPORTER_2"/>
    <property type="match status" value="1"/>
</dbReference>
<feature type="compositionally biased region" description="Low complexity" evidence="1">
    <location>
        <begin position="271"/>
        <end position="289"/>
    </location>
</feature>
<gene>
    <name evidence="3" type="ORF">CYJ25_08475</name>
</gene>
<dbReference type="InterPro" id="IPR015854">
    <property type="entry name" value="ABC_transpr_LolD-like"/>
</dbReference>
<proteinExistence type="predicted"/>
<feature type="compositionally biased region" description="Acidic residues" evidence="1">
    <location>
        <begin position="417"/>
        <end position="430"/>
    </location>
</feature>
<dbReference type="EMBL" id="PKKJ01000018">
    <property type="protein sequence ID" value="PKY65675.1"/>
    <property type="molecule type" value="Genomic_DNA"/>
</dbReference>
<sequence>MTKDIDVHGRKPWFKSAKSHHAPGPGETVTVFLRDVTAKSDQGIRLLNGVSLGFRSASLTAIYDPTGKRARALFDVIASFSEPDSGAVFVRSRHANRHGRSASVALITASSPLNLSLTVRQNLVAPLALTGVSAQSSTFHSITQILGLKDLLDTPTSSLKKIDLYALLLAQAVIAGGDIILADDPTFLPAPLRLEALDLLARLTQFDATVICATADAQVAASCKRAVLLANSVLSADLIHPTLQAIEQAQSEDIDNPATYLGPIPSALPATSVSATSASPSVSSSLPVSDSGDEAGASTLDQDSSSQTQDGEPLADSDHDVQIAIQWRPLTAHATEEVKTETSDDSAELSEDIEPEDSNTVSDELPDSEELELEEETDDQDATDSDEPVTEPRYPGFTRLTPFTSEVVRTPSHAEEAGDLEGTPEDDSTDTDVSVHLNESEHAPEEDDAPVAGEDADSTHPADLPHRDEEPDPITQAIRLLASPNGREALAEATHSHAGQSSYPSNGTGHNAPTPQQAEVIDKARKILDELPGSVIPE</sequence>
<dbReference type="GO" id="GO:0022857">
    <property type="term" value="F:transmembrane transporter activity"/>
    <property type="evidence" value="ECO:0007669"/>
    <property type="project" value="TreeGrafter"/>
</dbReference>